<evidence type="ECO:0000256" key="2">
    <source>
        <dbReference type="ARBA" id="ARBA00022448"/>
    </source>
</evidence>
<keyword evidence="4" id="KW-1185">Reference proteome</keyword>
<dbReference type="EMBL" id="LQRA01000088">
    <property type="protein sequence ID" value="KZE73675.1"/>
    <property type="molecule type" value="Genomic_DNA"/>
</dbReference>
<dbReference type="Proteomes" id="UP000076563">
    <property type="component" value="Unassembled WGS sequence"/>
</dbReference>
<dbReference type="PANTHER" id="PTHR43649:SF29">
    <property type="entry name" value="OSMOPROTECTIVE COMPOUNDS-BINDING PROTEIN GGTB"/>
    <property type="match status" value="1"/>
</dbReference>
<dbReference type="RefSeq" id="WP_063186507.1">
    <property type="nucleotide sequence ID" value="NZ_LQRA01000088.1"/>
</dbReference>
<organism evidence="3 4">
    <name type="scientific">Paenibacillus elgii</name>
    <dbReference type="NCBI Taxonomy" id="189691"/>
    <lineage>
        <taxon>Bacteria</taxon>
        <taxon>Bacillati</taxon>
        <taxon>Bacillota</taxon>
        <taxon>Bacilli</taxon>
        <taxon>Bacillales</taxon>
        <taxon>Paenibacillaceae</taxon>
        <taxon>Paenibacillus</taxon>
    </lineage>
</organism>
<protein>
    <submittedName>
        <fullName evidence="3">ABC transporter substrate-binding protein</fullName>
    </submittedName>
</protein>
<evidence type="ECO:0000256" key="1">
    <source>
        <dbReference type="ARBA" id="ARBA00008520"/>
    </source>
</evidence>
<accession>A0A161S406</accession>
<dbReference type="InterPro" id="IPR050490">
    <property type="entry name" value="Bact_solute-bd_prot1"/>
</dbReference>
<gene>
    <name evidence="3" type="ORF">AV654_03610</name>
</gene>
<sequence>MINERRPLQFVSLLLCSGLATGCGQLGAPAPAGGDQAGGLRQAKPFTISLRHTQVRDDARLKLKLLEDVAKRMEAAVPGLTVELEGIEDKVNRFEKLPAEMAAGSPPKIFDLFGGSDTQKYVKAGRLLDLTPILEEMKLKDRFFDLDEFTVDGKIYGLPTASFVEGVYYNKKIFKELGVEVPKTWEELIIIAEKAKANGITPFALAAADGWVINMLMNTLWVRTAGPDSVEGFVSGSRKWTDPDVLDGFKRYELFVKRGYFQEGSLGLKYAEQQYKFRAGNAAMLFDGSWASGAIADPQWSKIANDVGFFNFPNTGGKGDGWINGSYSNGYGFAANLSEQEKEAVKAFIRIMYSDEMQRRQLKENGVLPAMKLIDQSGFYPIVDEIMQTTRFKQFPAFDAVVQAKVREALETGMQEFVGGKLTAEQVVEKLQRVQEVANKEAKR</sequence>
<dbReference type="STRING" id="1007103.GCA_000213315_03648"/>
<dbReference type="PANTHER" id="PTHR43649">
    <property type="entry name" value="ARABINOSE-BINDING PROTEIN-RELATED"/>
    <property type="match status" value="1"/>
</dbReference>
<comment type="caution">
    <text evidence="3">The sequence shown here is derived from an EMBL/GenBank/DDBJ whole genome shotgun (WGS) entry which is preliminary data.</text>
</comment>
<dbReference type="SUPFAM" id="SSF53850">
    <property type="entry name" value="Periplasmic binding protein-like II"/>
    <property type="match status" value="1"/>
</dbReference>
<dbReference type="OrthoDB" id="9798191at2"/>
<comment type="similarity">
    <text evidence="1">Belongs to the bacterial solute-binding protein 1 family.</text>
</comment>
<reference evidence="4" key="1">
    <citation type="submission" date="2016-01" db="EMBL/GenBank/DDBJ databases">
        <title>Draft genome of Chromobacterium sp. F49.</title>
        <authorList>
            <person name="Hong K.W."/>
        </authorList>
    </citation>
    <scope>NUCLEOTIDE SEQUENCE [LARGE SCALE GENOMIC DNA]</scope>
    <source>
        <strain evidence="4">M63</strain>
    </source>
</reference>
<name>A0A161S406_9BACL</name>
<dbReference type="InterPro" id="IPR006059">
    <property type="entry name" value="SBP"/>
</dbReference>
<dbReference type="Pfam" id="PF01547">
    <property type="entry name" value="SBP_bac_1"/>
    <property type="match status" value="1"/>
</dbReference>
<dbReference type="Gene3D" id="3.40.190.10">
    <property type="entry name" value="Periplasmic binding protein-like II"/>
    <property type="match status" value="2"/>
</dbReference>
<proteinExistence type="inferred from homology"/>
<evidence type="ECO:0000313" key="3">
    <source>
        <dbReference type="EMBL" id="KZE73675.1"/>
    </source>
</evidence>
<dbReference type="AlphaFoldDB" id="A0A161S406"/>
<dbReference type="eggNOG" id="COG1653">
    <property type="taxonomic scope" value="Bacteria"/>
</dbReference>
<evidence type="ECO:0000313" key="4">
    <source>
        <dbReference type="Proteomes" id="UP000076563"/>
    </source>
</evidence>
<dbReference type="PROSITE" id="PS51257">
    <property type="entry name" value="PROKAR_LIPOPROTEIN"/>
    <property type="match status" value="1"/>
</dbReference>
<keyword evidence="2" id="KW-0813">Transport</keyword>